<organism evidence="1 2">
    <name type="scientific">Chlorovirus heliozoae</name>
    <dbReference type="NCBI Taxonomy" id="322019"/>
    <lineage>
        <taxon>Viruses</taxon>
        <taxon>Varidnaviria</taxon>
        <taxon>Bamfordvirae</taxon>
        <taxon>Nucleocytoviricota</taxon>
        <taxon>Megaviricetes</taxon>
        <taxon>Algavirales</taxon>
        <taxon>Phycodnaviridae</taxon>
        <taxon>Chlorovirus</taxon>
    </lineage>
</organism>
<evidence type="ECO:0000313" key="2">
    <source>
        <dbReference type="Proteomes" id="UP000202420"/>
    </source>
</evidence>
<dbReference type="Proteomes" id="UP000202420">
    <property type="component" value="Segment"/>
</dbReference>
<sequence>MLETVSQISRFFVNTLVWAGYIHETKCLCKLSYVYLLPTVFIRLLPVVLHIHSHDPWVFHLRNVVPCVYKNADTLSADGEENVNRNCPTMFRVVFDGVYDCIMLVEIEIRGQGICKEFSKETKCYNCKECVVKVQINTVRK</sequence>
<evidence type="ECO:0000313" key="1">
    <source>
        <dbReference type="EMBL" id="ABT16554.1"/>
    </source>
</evidence>
<name>A7K930_9PHYC</name>
<dbReference type="KEGG" id="vg:5470473"/>
<keyword evidence="2" id="KW-1185">Reference proteome</keyword>
<protein>
    <submittedName>
        <fullName evidence="1">Uncharacterized protein z420R</fullName>
    </submittedName>
</protein>
<reference evidence="1 2" key="1">
    <citation type="submission" date="2006-09" db="EMBL/GenBank/DDBJ databases">
        <title>Sequence and annotation of the 288-kb ATCV-1 virus that infects an endosymbiotic Chlorella strain of the heliozoon Acanthocystis turfacea.</title>
        <authorList>
            <person name="Fitzgerald L.A."/>
            <person name="Graves M.V."/>
            <person name="Li X."/>
            <person name="Pfitzner A.J.P."/>
            <person name="Hartigan J."/>
            <person name="Van Etten J.L."/>
        </authorList>
    </citation>
    <scope>NUCLEOTIDE SEQUENCE [LARGE SCALE GENOMIC DNA]</scope>
    <source>
        <strain evidence="1 2">ATCV-1</strain>
    </source>
</reference>
<accession>A7K930</accession>
<dbReference type="RefSeq" id="YP_001426901.1">
    <property type="nucleotide sequence ID" value="NC_008724.1"/>
</dbReference>
<dbReference type="EMBL" id="EF101928">
    <property type="protein sequence ID" value="ABT16554.1"/>
    <property type="molecule type" value="Genomic_DNA"/>
</dbReference>
<gene>
    <name evidence="1" type="primary">z420R</name>
    <name evidence="1" type="ORF">ATCV1_z420R</name>
</gene>
<dbReference type="GeneID" id="5470473"/>
<proteinExistence type="predicted"/>